<evidence type="ECO:0000256" key="6">
    <source>
        <dbReference type="ARBA" id="ARBA00012180"/>
    </source>
</evidence>
<dbReference type="NCBIfam" id="TIGR00729">
    <property type="entry name" value="ribonuclease HII"/>
    <property type="match status" value="1"/>
</dbReference>
<keyword evidence="11 14" id="KW-0255">Endonuclease</keyword>
<gene>
    <name evidence="14 18" type="primary">rnhB</name>
    <name evidence="18" type="ORF">L1994_04700</name>
</gene>
<evidence type="ECO:0000256" key="13">
    <source>
        <dbReference type="ARBA" id="ARBA00023211"/>
    </source>
</evidence>
<comment type="catalytic activity">
    <reaction evidence="1 14 15 16">
        <text>Endonucleolytic cleavage to 5'-phosphomonoester.</text>
        <dbReference type="EC" id="3.1.26.4"/>
    </reaction>
</comment>
<keyword evidence="12 14" id="KW-0378">Hydrolase</keyword>
<feature type="binding site" evidence="14 15">
    <location>
        <position position="7"/>
    </location>
    <ligand>
        <name>a divalent metal cation</name>
        <dbReference type="ChEBI" id="CHEBI:60240"/>
    </ligand>
</feature>
<dbReference type="InterPro" id="IPR001352">
    <property type="entry name" value="RNase_HII/HIII"/>
</dbReference>
<comment type="cofactor">
    <cofactor evidence="14 15">
        <name>Mn(2+)</name>
        <dbReference type="ChEBI" id="CHEBI:29035"/>
    </cofactor>
    <cofactor evidence="14 15">
        <name>Mg(2+)</name>
        <dbReference type="ChEBI" id="CHEBI:18420"/>
    </cofactor>
    <text evidence="14 15">Manganese or magnesium. Binds 1 divalent metal ion per monomer in the absence of substrate. May bind a second metal ion after substrate binding.</text>
</comment>
<comment type="similarity">
    <text evidence="5 14 16">Belongs to the RNase HII family.</text>
</comment>
<comment type="cofactor">
    <cofactor evidence="2">
        <name>Mg(2+)</name>
        <dbReference type="ChEBI" id="CHEBI:18420"/>
    </cofactor>
</comment>
<dbReference type="GO" id="GO:0003723">
    <property type="term" value="F:RNA binding"/>
    <property type="evidence" value="ECO:0007669"/>
    <property type="project" value="UniProtKB-UniRule"/>
</dbReference>
<evidence type="ECO:0000256" key="5">
    <source>
        <dbReference type="ARBA" id="ARBA00007383"/>
    </source>
</evidence>
<feature type="binding site" evidence="14 15">
    <location>
        <position position="6"/>
    </location>
    <ligand>
        <name>a divalent metal cation</name>
        <dbReference type="ChEBI" id="CHEBI:60240"/>
    </ligand>
</feature>
<dbReference type="InterPro" id="IPR036397">
    <property type="entry name" value="RNaseH_sf"/>
</dbReference>
<dbReference type="GeneID" id="79949672"/>
<dbReference type="PANTHER" id="PTHR10954">
    <property type="entry name" value="RIBONUCLEASE H2 SUBUNIT A"/>
    <property type="match status" value="1"/>
</dbReference>
<dbReference type="EC" id="3.1.26.4" evidence="6 14"/>
<dbReference type="GO" id="GO:0006298">
    <property type="term" value="P:mismatch repair"/>
    <property type="evidence" value="ECO:0007669"/>
    <property type="project" value="TreeGrafter"/>
</dbReference>
<dbReference type="EMBL" id="CP091092">
    <property type="protein sequence ID" value="WFN37691.1"/>
    <property type="molecule type" value="Genomic_DNA"/>
</dbReference>
<evidence type="ECO:0000259" key="17">
    <source>
        <dbReference type="PROSITE" id="PS51975"/>
    </source>
</evidence>
<keyword evidence="8 14" id="KW-0963">Cytoplasm</keyword>
<feature type="domain" description="RNase H type-2" evidence="17">
    <location>
        <begin position="1"/>
        <end position="206"/>
    </location>
</feature>
<evidence type="ECO:0000256" key="7">
    <source>
        <dbReference type="ARBA" id="ARBA00019179"/>
    </source>
</evidence>
<evidence type="ECO:0000256" key="14">
    <source>
        <dbReference type="HAMAP-Rule" id="MF_00052"/>
    </source>
</evidence>
<dbReference type="Pfam" id="PF01351">
    <property type="entry name" value="RNase_HII"/>
    <property type="match status" value="1"/>
</dbReference>
<sequence length="212" mass="23429">MICGIDEAGKGSVLGPMVICGVAGRSLSDFEDKGFKDSKTLSPSRREQLYEVIVSEFKTAFVILEAQEIDKLRQSHSMNTIVAKSHARAAEMLSVEKAYVDACDVNEVRYGIRVSEYMKNPAVVISEHRADSKYAIVSAASIAAKVKRDRIIEKLSEDFGDIGSGYPSDPKTISFLENYIFNNGECPVIGRKSWKTVSNITGKINQKSIFDF</sequence>
<dbReference type="KEGG" id="manq:L1994_04700"/>
<name>A0AAF0JNS6_9EURY</name>
<comment type="function">
    <text evidence="3 14 16">Endonuclease that specifically degrades the RNA of RNA-DNA hybrids.</text>
</comment>
<dbReference type="RefSeq" id="WP_278100531.1">
    <property type="nucleotide sequence ID" value="NZ_CP091092.1"/>
</dbReference>
<dbReference type="SUPFAM" id="SSF53098">
    <property type="entry name" value="Ribonuclease H-like"/>
    <property type="match status" value="1"/>
</dbReference>
<protein>
    <recommendedName>
        <fullName evidence="7 14">Ribonuclease HII</fullName>
        <shortName evidence="14">RNase HII</shortName>
        <ecNumber evidence="6 14">3.1.26.4</ecNumber>
    </recommendedName>
</protein>
<evidence type="ECO:0000256" key="15">
    <source>
        <dbReference type="PROSITE-ProRule" id="PRU01319"/>
    </source>
</evidence>
<evidence type="ECO:0000256" key="10">
    <source>
        <dbReference type="ARBA" id="ARBA00022723"/>
    </source>
</evidence>
<keyword evidence="19" id="KW-1185">Reference proteome</keyword>
<dbReference type="PROSITE" id="PS51975">
    <property type="entry name" value="RNASE_H_2"/>
    <property type="match status" value="1"/>
</dbReference>
<evidence type="ECO:0000256" key="11">
    <source>
        <dbReference type="ARBA" id="ARBA00022759"/>
    </source>
</evidence>
<comment type="subcellular location">
    <subcellularLocation>
        <location evidence="4 14">Cytoplasm</location>
    </subcellularLocation>
</comment>
<dbReference type="HAMAP" id="MF_00052_A">
    <property type="entry name" value="RNase_HII_A"/>
    <property type="match status" value="1"/>
</dbReference>
<evidence type="ECO:0000313" key="18">
    <source>
        <dbReference type="EMBL" id="WFN37691.1"/>
    </source>
</evidence>
<accession>A0AAF0JNS6</accession>
<dbReference type="GO" id="GO:0030145">
    <property type="term" value="F:manganese ion binding"/>
    <property type="evidence" value="ECO:0007669"/>
    <property type="project" value="UniProtKB-UniRule"/>
</dbReference>
<evidence type="ECO:0000256" key="4">
    <source>
        <dbReference type="ARBA" id="ARBA00004496"/>
    </source>
</evidence>
<dbReference type="Gene3D" id="3.30.420.10">
    <property type="entry name" value="Ribonuclease H-like superfamily/Ribonuclease H"/>
    <property type="match status" value="1"/>
</dbReference>
<keyword evidence="9 14" id="KW-0540">Nuclease</keyword>
<dbReference type="InterPro" id="IPR024567">
    <property type="entry name" value="RNase_HII/HIII_dom"/>
</dbReference>
<dbReference type="InterPro" id="IPR012337">
    <property type="entry name" value="RNaseH-like_sf"/>
</dbReference>
<dbReference type="Proteomes" id="UP001218895">
    <property type="component" value="Chromosome"/>
</dbReference>
<evidence type="ECO:0000256" key="16">
    <source>
        <dbReference type="RuleBase" id="RU003515"/>
    </source>
</evidence>
<dbReference type="GO" id="GO:0032299">
    <property type="term" value="C:ribonuclease H2 complex"/>
    <property type="evidence" value="ECO:0007669"/>
    <property type="project" value="TreeGrafter"/>
</dbReference>
<evidence type="ECO:0000313" key="19">
    <source>
        <dbReference type="Proteomes" id="UP001218895"/>
    </source>
</evidence>
<evidence type="ECO:0000256" key="9">
    <source>
        <dbReference type="ARBA" id="ARBA00022722"/>
    </source>
</evidence>
<feature type="binding site" evidence="14 15">
    <location>
        <position position="101"/>
    </location>
    <ligand>
        <name>a divalent metal cation</name>
        <dbReference type="ChEBI" id="CHEBI:60240"/>
    </ligand>
</feature>
<proteinExistence type="inferred from homology"/>
<dbReference type="Gene3D" id="1.10.10.460">
    <property type="entry name" value="Ribonuclease hii. Domain 2"/>
    <property type="match status" value="1"/>
</dbReference>
<evidence type="ECO:0000256" key="8">
    <source>
        <dbReference type="ARBA" id="ARBA00022490"/>
    </source>
</evidence>
<dbReference type="InterPro" id="IPR020787">
    <property type="entry name" value="RNase_HII_arc"/>
</dbReference>
<evidence type="ECO:0000256" key="12">
    <source>
        <dbReference type="ARBA" id="ARBA00022801"/>
    </source>
</evidence>
<keyword evidence="13 14" id="KW-0464">Manganese</keyword>
<dbReference type="PANTHER" id="PTHR10954:SF23">
    <property type="entry name" value="RIBONUCLEASE"/>
    <property type="match status" value="1"/>
</dbReference>
<evidence type="ECO:0000256" key="2">
    <source>
        <dbReference type="ARBA" id="ARBA00001946"/>
    </source>
</evidence>
<evidence type="ECO:0000256" key="3">
    <source>
        <dbReference type="ARBA" id="ARBA00004065"/>
    </source>
</evidence>
<dbReference type="InterPro" id="IPR004649">
    <property type="entry name" value="RNase_H2_suA"/>
</dbReference>
<dbReference type="GO" id="GO:0005737">
    <property type="term" value="C:cytoplasm"/>
    <property type="evidence" value="ECO:0007669"/>
    <property type="project" value="UniProtKB-SubCell"/>
</dbReference>
<dbReference type="CDD" id="cd07180">
    <property type="entry name" value="RNase_HII_archaea_like"/>
    <property type="match status" value="1"/>
</dbReference>
<reference evidence="18" key="1">
    <citation type="submission" date="2022-01" db="EMBL/GenBank/DDBJ databases">
        <title>Complete genome of Methanomicrobium antiquum DSM 21220.</title>
        <authorList>
            <person name="Chen S.-C."/>
            <person name="You Y.-T."/>
            <person name="Zhou Y.-Z."/>
            <person name="Lai M.-C."/>
        </authorList>
    </citation>
    <scope>NUCLEOTIDE SEQUENCE</scope>
    <source>
        <strain evidence="18">DSM 21220</strain>
    </source>
</reference>
<evidence type="ECO:0000256" key="1">
    <source>
        <dbReference type="ARBA" id="ARBA00000077"/>
    </source>
</evidence>
<dbReference type="GO" id="GO:0004523">
    <property type="term" value="F:RNA-DNA hybrid ribonuclease activity"/>
    <property type="evidence" value="ECO:0007669"/>
    <property type="project" value="UniProtKB-UniRule"/>
</dbReference>
<keyword evidence="10 14" id="KW-0479">Metal-binding</keyword>
<dbReference type="GO" id="GO:0043137">
    <property type="term" value="P:DNA replication, removal of RNA primer"/>
    <property type="evidence" value="ECO:0007669"/>
    <property type="project" value="TreeGrafter"/>
</dbReference>
<organism evidence="18 19">
    <name type="scientific">Methanomicrobium antiquum</name>
    <dbReference type="NCBI Taxonomy" id="487686"/>
    <lineage>
        <taxon>Archaea</taxon>
        <taxon>Methanobacteriati</taxon>
        <taxon>Methanobacteriota</taxon>
        <taxon>Stenosarchaea group</taxon>
        <taxon>Methanomicrobia</taxon>
        <taxon>Methanomicrobiales</taxon>
        <taxon>Methanomicrobiaceae</taxon>
        <taxon>Methanomicrobium</taxon>
    </lineage>
</organism>
<dbReference type="InterPro" id="IPR023160">
    <property type="entry name" value="RNase_HII_hlx-loop-hlx_cap_dom"/>
</dbReference>
<dbReference type="AlphaFoldDB" id="A0AAF0JNS6"/>